<dbReference type="Gene3D" id="3.30.559.10">
    <property type="entry name" value="Chloramphenicol acetyltransferase-like domain"/>
    <property type="match status" value="1"/>
</dbReference>
<dbReference type="InterPro" id="IPR023213">
    <property type="entry name" value="CAT-like_dom_sf"/>
</dbReference>
<dbReference type="Gene3D" id="1.10.10.1830">
    <property type="entry name" value="Non-ribosomal peptide synthase, adenylation domain"/>
    <property type="match status" value="1"/>
</dbReference>
<feature type="domain" description="TubC N-terminal docking" evidence="4">
    <location>
        <begin position="4"/>
        <end position="55"/>
    </location>
</feature>
<gene>
    <name evidence="5" type="ORF">H6G97_30030</name>
</gene>
<protein>
    <submittedName>
        <fullName evidence="5">AMP-binding protein</fullName>
    </submittedName>
</protein>
<dbReference type="PANTHER" id="PTHR45527">
    <property type="entry name" value="NONRIBOSOMAL PEPTIDE SYNTHETASE"/>
    <property type="match status" value="1"/>
</dbReference>
<comment type="caution">
    <text evidence="5">The sequence shown here is derived from an EMBL/GenBank/DDBJ whole genome shotgun (WGS) entry which is preliminary data.</text>
</comment>
<proteinExistence type="predicted"/>
<evidence type="ECO:0000313" key="6">
    <source>
        <dbReference type="Proteomes" id="UP000623440"/>
    </source>
</evidence>
<dbReference type="SUPFAM" id="SSF52777">
    <property type="entry name" value="CoA-dependent acyltransferases"/>
    <property type="match status" value="2"/>
</dbReference>
<dbReference type="Pfam" id="PF18563">
    <property type="entry name" value="TubC_N"/>
    <property type="match status" value="1"/>
</dbReference>
<keyword evidence="1" id="KW-0436">Ligase</keyword>
<name>A0ABR8DW23_9NOSO</name>
<dbReference type="InterPro" id="IPR042099">
    <property type="entry name" value="ANL_N_sf"/>
</dbReference>
<evidence type="ECO:0000259" key="4">
    <source>
        <dbReference type="Pfam" id="PF18563"/>
    </source>
</evidence>
<evidence type="ECO:0000259" key="3">
    <source>
        <dbReference type="Pfam" id="PF00668"/>
    </source>
</evidence>
<keyword evidence="6" id="KW-1185">Reference proteome</keyword>
<dbReference type="PANTHER" id="PTHR45527:SF10">
    <property type="entry name" value="PYOCHELIN SYNTHASE PCHF"/>
    <property type="match status" value="1"/>
</dbReference>
<dbReference type="InterPro" id="IPR000873">
    <property type="entry name" value="AMP-dep_synth/lig_dom"/>
</dbReference>
<feature type="domain" description="Condensation" evidence="3">
    <location>
        <begin position="79"/>
        <end position="417"/>
    </location>
</feature>
<evidence type="ECO:0000256" key="1">
    <source>
        <dbReference type="ARBA" id="ARBA00022598"/>
    </source>
</evidence>
<dbReference type="Gene3D" id="3.30.559.30">
    <property type="entry name" value="Nonribosomal peptide synthetase, condensation domain"/>
    <property type="match status" value="1"/>
</dbReference>
<dbReference type="CDD" id="cd19535">
    <property type="entry name" value="Cyc_NRPS"/>
    <property type="match status" value="1"/>
</dbReference>
<feature type="domain" description="AMP-dependent synthetase/ligase" evidence="2">
    <location>
        <begin position="540"/>
        <end position="625"/>
    </location>
</feature>
<dbReference type="InterPro" id="IPR044894">
    <property type="entry name" value="TubC_N_sf"/>
</dbReference>
<dbReference type="Pfam" id="PF00668">
    <property type="entry name" value="Condensation"/>
    <property type="match status" value="1"/>
</dbReference>
<dbReference type="EMBL" id="JACJSI010000103">
    <property type="protein sequence ID" value="MBD2533571.1"/>
    <property type="molecule type" value="Genomic_DNA"/>
</dbReference>
<dbReference type="InterPro" id="IPR001242">
    <property type="entry name" value="Condensation_dom"/>
</dbReference>
<evidence type="ECO:0000313" key="5">
    <source>
        <dbReference type="EMBL" id="MBD2533571.1"/>
    </source>
</evidence>
<accession>A0ABR8DW23</accession>
<reference evidence="5 6" key="1">
    <citation type="journal article" date="2020" name="ISME J.">
        <title>Comparative genomics reveals insights into cyanobacterial evolution and habitat adaptation.</title>
        <authorList>
            <person name="Chen M.Y."/>
            <person name="Teng W.K."/>
            <person name="Zhao L."/>
            <person name="Hu C.X."/>
            <person name="Zhou Y.K."/>
            <person name="Han B.P."/>
            <person name="Song L.R."/>
            <person name="Shu W.S."/>
        </authorList>
    </citation>
    <scope>NUCLEOTIDE SEQUENCE [LARGE SCALE GENOMIC DNA]</scope>
    <source>
        <strain evidence="5 6">FACHB-838</strain>
    </source>
</reference>
<dbReference type="RefSeq" id="WP_190944136.1">
    <property type="nucleotide sequence ID" value="NZ_JACJSI010000103.1"/>
</dbReference>
<evidence type="ECO:0000259" key="2">
    <source>
        <dbReference type="Pfam" id="PF00501"/>
    </source>
</evidence>
<dbReference type="Pfam" id="PF00501">
    <property type="entry name" value="AMP-binding"/>
    <property type="match status" value="1"/>
</dbReference>
<dbReference type="InterPro" id="IPR057737">
    <property type="entry name" value="Condensation_MtbB-like"/>
</dbReference>
<dbReference type="InterPro" id="IPR041464">
    <property type="entry name" value="TubC_N"/>
</dbReference>
<dbReference type="Gene3D" id="3.40.50.12780">
    <property type="entry name" value="N-terminal domain of ligase-like"/>
    <property type="match status" value="1"/>
</dbReference>
<dbReference type="Proteomes" id="UP000623440">
    <property type="component" value="Unassembled WGS sequence"/>
</dbReference>
<sequence>MTTISQILVELSQQGIEVWVDNNNLLYRAPKGAFTPTLRAKISENKTEIVTLLQQQNQQSALSRLPEIVPNPEGRYQPFPLSDMQQAYWLGQNDSFELGNLSPHLYVEFEFAELDITKLNLAVERFIVRHEMMRAIILPDGQQQILERIPNYDIEVIDLRGKDPQIVTSTLAETRARMSQDASKTNNCPLFEVVAYQVNERCIRFHISLSLLVFDGGSLKLLCRELPLLYQDVNTYLPDLEISYRDYIHTLNNLQNSDLYKRSQQYWWNRLETLPPAPELPLVKSPGTVSHPKFVRRTAKINADIWQKLKDKARRLGLTPSGILCASYAEVLSNWSRNSHFILNLLYTNRLSLHPQVNNLIGCFSSTLLLEVNNSLPDTFAARAKRLQNQIWNDFEHSHISGVQVLRELNRQRGGTSRAAAPVVFASSLDARDKETFTQGRVADPIFACIQTPQVWLDHSVMENDGACVLFWDAVEELFPEGLLDDMFNAYQSLLSRLALEESAWQQTSFQMLPPSQLAQRIEVNATQASVPQGMLHTLFANQVSKRLESLAVISSDRILSYSELYTRSNQVGRWLRQLGARPNVLVAVVMEKGWEQVVGVLGSLQSGAAYLPINPSLPKERLWYHYVSSRLWR</sequence>
<dbReference type="SUPFAM" id="SSF56801">
    <property type="entry name" value="Acetyl-CoA synthetase-like"/>
    <property type="match status" value="1"/>
</dbReference>
<organism evidence="5 6">
    <name type="scientific">Nostoc flagelliforme FACHB-838</name>
    <dbReference type="NCBI Taxonomy" id="2692904"/>
    <lineage>
        <taxon>Bacteria</taxon>
        <taxon>Bacillati</taxon>
        <taxon>Cyanobacteriota</taxon>
        <taxon>Cyanophyceae</taxon>
        <taxon>Nostocales</taxon>
        <taxon>Nostocaceae</taxon>
        <taxon>Nostoc</taxon>
    </lineage>
</organism>